<keyword evidence="8" id="KW-0732">Signal</keyword>
<dbReference type="Gene3D" id="3.10.450.50">
    <property type="match status" value="1"/>
</dbReference>
<keyword evidence="3" id="KW-0808">Transferase</keyword>
<keyword evidence="11" id="KW-1185">Reference proteome</keyword>
<dbReference type="GO" id="GO:0008360">
    <property type="term" value="P:regulation of cell shape"/>
    <property type="evidence" value="ECO:0007669"/>
    <property type="project" value="UniProtKB-UniRule"/>
</dbReference>
<feature type="active site" description="Proton donor/acceptor" evidence="7">
    <location>
        <position position="231"/>
    </location>
</feature>
<evidence type="ECO:0000256" key="7">
    <source>
        <dbReference type="PROSITE-ProRule" id="PRU01373"/>
    </source>
</evidence>
<evidence type="ECO:0000313" key="11">
    <source>
        <dbReference type="Proteomes" id="UP000295129"/>
    </source>
</evidence>
<dbReference type="EMBL" id="SNVV01000012">
    <property type="protein sequence ID" value="TDN49264.1"/>
    <property type="molecule type" value="Genomic_DNA"/>
</dbReference>
<dbReference type="InterPro" id="IPR056203">
    <property type="entry name" value="Cds6_C"/>
</dbReference>
<gene>
    <name evidence="10" type="ORF">C7389_112119</name>
</gene>
<evidence type="ECO:0000256" key="3">
    <source>
        <dbReference type="ARBA" id="ARBA00022679"/>
    </source>
</evidence>
<keyword evidence="4 7" id="KW-0133">Cell shape</keyword>
<feature type="chain" id="PRO_5020841151" evidence="8">
    <location>
        <begin position="27"/>
        <end position="399"/>
    </location>
</feature>
<feature type="domain" description="L,D-TPase catalytic" evidence="9">
    <location>
        <begin position="138"/>
        <end position="273"/>
    </location>
</feature>
<protein>
    <submittedName>
        <fullName evidence="10">Murein L,D-transpeptidase YafK</fullName>
    </submittedName>
</protein>
<dbReference type="GO" id="GO:0071555">
    <property type="term" value="P:cell wall organization"/>
    <property type="evidence" value="ECO:0007669"/>
    <property type="project" value="UniProtKB-UniRule"/>
</dbReference>
<evidence type="ECO:0000256" key="5">
    <source>
        <dbReference type="ARBA" id="ARBA00022984"/>
    </source>
</evidence>
<proteinExistence type="inferred from homology"/>
<dbReference type="InterPro" id="IPR032710">
    <property type="entry name" value="NTF2-like_dom_sf"/>
</dbReference>
<dbReference type="AlphaFoldDB" id="A0A4R6DWT9"/>
<comment type="similarity">
    <text evidence="2">Belongs to the YkuD family.</text>
</comment>
<dbReference type="UniPathway" id="UPA00219"/>
<dbReference type="Proteomes" id="UP000295129">
    <property type="component" value="Unassembled WGS sequence"/>
</dbReference>
<dbReference type="OrthoDB" id="9809748at2"/>
<dbReference type="Gene3D" id="2.40.440.10">
    <property type="entry name" value="L,D-transpeptidase catalytic domain-like"/>
    <property type="match status" value="1"/>
</dbReference>
<dbReference type="InterPro" id="IPR005490">
    <property type="entry name" value="LD_TPept_cat_dom"/>
</dbReference>
<dbReference type="SUPFAM" id="SSF54427">
    <property type="entry name" value="NTF2-like"/>
    <property type="match status" value="1"/>
</dbReference>
<dbReference type="PANTHER" id="PTHR36699:SF1">
    <property type="entry name" value="L,D-TRANSPEPTIDASE YAFK-RELATED"/>
    <property type="match status" value="1"/>
</dbReference>
<organism evidence="10 11">
    <name type="scientific">Azoarcus indigens</name>
    <dbReference type="NCBI Taxonomy" id="29545"/>
    <lineage>
        <taxon>Bacteria</taxon>
        <taxon>Pseudomonadati</taxon>
        <taxon>Pseudomonadota</taxon>
        <taxon>Betaproteobacteria</taxon>
        <taxon>Rhodocyclales</taxon>
        <taxon>Zoogloeaceae</taxon>
        <taxon>Azoarcus</taxon>
    </lineage>
</organism>
<dbReference type="GO" id="GO:0009252">
    <property type="term" value="P:peptidoglycan biosynthetic process"/>
    <property type="evidence" value="ECO:0007669"/>
    <property type="project" value="UniProtKB-UniPathway"/>
</dbReference>
<feature type="active site" description="Nucleophile" evidence="7">
    <location>
        <position position="248"/>
    </location>
</feature>
<feature type="signal peptide" evidence="8">
    <location>
        <begin position="1"/>
        <end position="26"/>
    </location>
</feature>
<evidence type="ECO:0000256" key="2">
    <source>
        <dbReference type="ARBA" id="ARBA00005992"/>
    </source>
</evidence>
<comment type="pathway">
    <text evidence="1 7">Cell wall biogenesis; peptidoglycan biosynthesis.</text>
</comment>
<dbReference type="Pfam" id="PF24125">
    <property type="entry name" value="Cds6_C"/>
    <property type="match status" value="1"/>
</dbReference>
<dbReference type="GO" id="GO:0004180">
    <property type="term" value="F:carboxypeptidase activity"/>
    <property type="evidence" value="ECO:0007669"/>
    <property type="project" value="UniProtKB-ARBA"/>
</dbReference>
<accession>A0A4R6DWT9</accession>
<evidence type="ECO:0000256" key="4">
    <source>
        <dbReference type="ARBA" id="ARBA00022960"/>
    </source>
</evidence>
<dbReference type="CDD" id="cd16913">
    <property type="entry name" value="YkuD_like"/>
    <property type="match status" value="1"/>
</dbReference>
<keyword evidence="5 7" id="KW-0573">Peptidoglycan synthesis</keyword>
<dbReference type="InterPro" id="IPR038063">
    <property type="entry name" value="Transpep_catalytic_dom"/>
</dbReference>
<evidence type="ECO:0000259" key="9">
    <source>
        <dbReference type="PROSITE" id="PS52029"/>
    </source>
</evidence>
<evidence type="ECO:0000256" key="6">
    <source>
        <dbReference type="ARBA" id="ARBA00023316"/>
    </source>
</evidence>
<reference evidence="10 11" key="1">
    <citation type="submission" date="2019-03" db="EMBL/GenBank/DDBJ databases">
        <title>Genomic Encyclopedia of Type Strains, Phase IV (KMG-IV): sequencing the most valuable type-strain genomes for metagenomic binning, comparative biology and taxonomic classification.</title>
        <authorList>
            <person name="Goeker M."/>
        </authorList>
    </citation>
    <scope>NUCLEOTIDE SEQUENCE [LARGE SCALE GENOMIC DNA]</scope>
    <source>
        <strain evidence="10 11">DSM 12121</strain>
    </source>
</reference>
<sequence length="399" mass="45341">MRACTLRPSLLAALLMASLLVPASHAAPSDRRISDAGPEAALQVIFDEIETNRLDAAFDRTEALLQAYPNFRLAHLIKGDLLLARARPLSAFGNADGADPQLEGLREEAAARLRAYQERPRQDYVPRYLLQMERDQRYAVVVDTKRARLYVYRNDNGKPRFVADFYASHGKAGAEKVKEGDNRTPLGVYHVTSFISPARLPDFYGSGAFPINYPNDWDKRLGRTGHGIWLHGTPSDTYARPPKASEGCVVLANQDLSTLANYIEPGLTPVIISNEIEWLSLDDWQAQRSSLNQAIETWRSDWEGNDVERYLSHYSEDFRGDKLDHASWMAQKRRVAANRGPAKITVDKLSMFRNPGKDEMVVVTFEQEFRTDKHTDKMRKRQYWKREGARWKIVFEGAA</sequence>
<dbReference type="PANTHER" id="PTHR36699">
    <property type="entry name" value="LD-TRANSPEPTIDASE"/>
    <property type="match status" value="1"/>
</dbReference>
<evidence type="ECO:0000256" key="1">
    <source>
        <dbReference type="ARBA" id="ARBA00004752"/>
    </source>
</evidence>
<dbReference type="PROSITE" id="PS52029">
    <property type="entry name" value="LD_TPASE"/>
    <property type="match status" value="1"/>
</dbReference>
<keyword evidence="6 7" id="KW-0961">Cell wall biogenesis/degradation</keyword>
<dbReference type="GO" id="GO:0016740">
    <property type="term" value="F:transferase activity"/>
    <property type="evidence" value="ECO:0007669"/>
    <property type="project" value="UniProtKB-KW"/>
</dbReference>
<evidence type="ECO:0000256" key="8">
    <source>
        <dbReference type="SAM" id="SignalP"/>
    </source>
</evidence>
<evidence type="ECO:0000313" key="10">
    <source>
        <dbReference type="EMBL" id="TDN49264.1"/>
    </source>
</evidence>
<dbReference type="Pfam" id="PF03734">
    <property type="entry name" value="YkuD"/>
    <property type="match status" value="1"/>
</dbReference>
<dbReference type="RefSeq" id="WP_133592788.1">
    <property type="nucleotide sequence ID" value="NZ_SNVV01000012.1"/>
</dbReference>
<name>A0A4R6DWT9_9RHOO</name>
<dbReference type="SUPFAM" id="SSF141523">
    <property type="entry name" value="L,D-transpeptidase catalytic domain-like"/>
    <property type="match status" value="1"/>
</dbReference>
<comment type="caution">
    <text evidence="10">The sequence shown here is derived from an EMBL/GenBank/DDBJ whole genome shotgun (WGS) entry which is preliminary data.</text>
</comment>